<dbReference type="CDD" id="cd03429">
    <property type="entry name" value="NUDIX_NADH_pyrophosphatase_Nudt13"/>
    <property type="match status" value="1"/>
</dbReference>
<evidence type="ECO:0000313" key="13">
    <source>
        <dbReference type="Proteomes" id="UP000005384"/>
    </source>
</evidence>
<dbReference type="PANTHER" id="PTHR42904:SF6">
    <property type="entry name" value="NAD-CAPPED RNA HYDROLASE NUDT12"/>
    <property type="match status" value="1"/>
</dbReference>
<evidence type="ECO:0000313" key="12">
    <source>
        <dbReference type="EMBL" id="EHI60816.1"/>
    </source>
</evidence>
<keyword evidence="6 10" id="KW-0378">Hydrolase</keyword>
<dbReference type="OrthoDB" id="9787476at2"/>
<evidence type="ECO:0000256" key="5">
    <source>
        <dbReference type="ARBA" id="ARBA00022723"/>
    </source>
</evidence>
<evidence type="ECO:0000256" key="1">
    <source>
        <dbReference type="ARBA" id="ARBA00001946"/>
    </source>
</evidence>
<dbReference type="NCBIfam" id="NF001299">
    <property type="entry name" value="PRK00241.1"/>
    <property type="match status" value="1"/>
</dbReference>
<dbReference type="RefSeq" id="WP_006779178.1">
    <property type="nucleotide sequence ID" value="NZ_CP040506.1"/>
</dbReference>
<dbReference type="PROSITE" id="PS51462">
    <property type="entry name" value="NUDIX"/>
    <property type="match status" value="1"/>
</dbReference>
<evidence type="ECO:0000256" key="8">
    <source>
        <dbReference type="ARBA" id="ARBA00023027"/>
    </source>
</evidence>
<dbReference type="InterPro" id="IPR050241">
    <property type="entry name" value="NAD-cap_RNA_hydrolase_NudC"/>
</dbReference>
<evidence type="ECO:0000259" key="11">
    <source>
        <dbReference type="PROSITE" id="PS51462"/>
    </source>
</evidence>
<evidence type="ECO:0000256" key="2">
    <source>
        <dbReference type="ARBA" id="ARBA00001947"/>
    </source>
</evidence>
<dbReference type="GO" id="GO:0046872">
    <property type="term" value="F:metal ion binding"/>
    <property type="evidence" value="ECO:0007669"/>
    <property type="project" value="UniProtKB-KW"/>
</dbReference>
<evidence type="ECO:0000256" key="4">
    <source>
        <dbReference type="ARBA" id="ARBA00012381"/>
    </source>
</evidence>
<feature type="domain" description="Nudix hydrolase" evidence="11">
    <location>
        <begin position="149"/>
        <end position="275"/>
    </location>
</feature>
<dbReference type="InterPro" id="IPR015376">
    <property type="entry name" value="Znr_NADH_PPase"/>
</dbReference>
<keyword evidence="5" id="KW-0479">Metal-binding</keyword>
<protein>
    <recommendedName>
        <fullName evidence="4">NAD(+) diphosphatase</fullName>
        <ecNumber evidence="4">3.6.1.22</ecNumber>
    </recommendedName>
</protein>
<proteinExistence type="inferred from homology"/>
<dbReference type="GO" id="GO:0006742">
    <property type="term" value="P:NADP+ catabolic process"/>
    <property type="evidence" value="ECO:0007669"/>
    <property type="project" value="TreeGrafter"/>
</dbReference>
<dbReference type="GO" id="GO:0019677">
    <property type="term" value="P:NAD+ catabolic process"/>
    <property type="evidence" value="ECO:0007669"/>
    <property type="project" value="TreeGrafter"/>
</dbReference>
<dbReference type="PANTHER" id="PTHR42904">
    <property type="entry name" value="NUDIX HYDROLASE, NUDC SUBFAMILY"/>
    <property type="match status" value="1"/>
</dbReference>
<dbReference type="Gene3D" id="3.90.79.20">
    <property type="match status" value="1"/>
</dbReference>
<comment type="catalytic activity">
    <reaction evidence="9">
        <text>a 5'-end NAD(+)-phospho-ribonucleoside in mRNA + H2O = a 5'-end phospho-adenosine-phospho-ribonucleoside in mRNA + beta-nicotinamide D-ribonucleotide + 2 H(+)</text>
        <dbReference type="Rhea" id="RHEA:60876"/>
        <dbReference type="Rhea" id="RHEA-COMP:15698"/>
        <dbReference type="Rhea" id="RHEA-COMP:15719"/>
        <dbReference type="ChEBI" id="CHEBI:14649"/>
        <dbReference type="ChEBI" id="CHEBI:15377"/>
        <dbReference type="ChEBI" id="CHEBI:15378"/>
        <dbReference type="ChEBI" id="CHEBI:144029"/>
        <dbReference type="ChEBI" id="CHEBI:144051"/>
    </reaction>
    <physiologicalReaction direction="left-to-right" evidence="9">
        <dbReference type="Rhea" id="RHEA:60877"/>
    </physiologicalReaction>
</comment>
<keyword evidence="7" id="KW-0460">Magnesium</keyword>
<dbReference type="EMBL" id="ADLN01000011">
    <property type="protein sequence ID" value="EHI60816.1"/>
    <property type="molecule type" value="Genomic_DNA"/>
</dbReference>
<evidence type="ECO:0000256" key="7">
    <source>
        <dbReference type="ARBA" id="ARBA00022842"/>
    </source>
</evidence>
<evidence type="ECO:0000256" key="10">
    <source>
        <dbReference type="RuleBase" id="RU003476"/>
    </source>
</evidence>
<dbReference type="SUPFAM" id="SSF55811">
    <property type="entry name" value="Nudix"/>
    <property type="match status" value="1"/>
</dbReference>
<dbReference type="InterPro" id="IPR000086">
    <property type="entry name" value="NUDIX_hydrolase_dom"/>
</dbReference>
<dbReference type="GO" id="GO:0035529">
    <property type="term" value="F:NADH pyrophosphatase activity"/>
    <property type="evidence" value="ECO:0007669"/>
    <property type="project" value="TreeGrafter"/>
</dbReference>
<dbReference type="PATRIC" id="fig|742737.3.peg.1200"/>
<evidence type="ECO:0000256" key="9">
    <source>
        <dbReference type="ARBA" id="ARBA00023679"/>
    </source>
</evidence>
<gene>
    <name evidence="12" type="ORF">HMPREF9473_01193</name>
</gene>
<comment type="caution">
    <text evidence="12">The sequence shown here is derived from an EMBL/GenBank/DDBJ whole genome shotgun (WGS) entry which is preliminary data.</text>
</comment>
<comment type="cofactor">
    <cofactor evidence="2">
        <name>Zn(2+)</name>
        <dbReference type="ChEBI" id="CHEBI:29105"/>
    </cofactor>
</comment>
<dbReference type="Pfam" id="PF00293">
    <property type="entry name" value="NUDIX"/>
    <property type="match status" value="1"/>
</dbReference>
<evidence type="ECO:0000256" key="6">
    <source>
        <dbReference type="ARBA" id="ARBA00022801"/>
    </source>
</evidence>
<name>G5ICG6_9FIRM</name>
<dbReference type="PROSITE" id="PS00893">
    <property type="entry name" value="NUDIX_BOX"/>
    <property type="match status" value="1"/>
</dbReference>
<dbReference type="PRINTS" id="PR00502">
    <property type="entry name" value="NUDIXFAMILY"/>
</dbReference>
<dbReference type="InterPro" id="IPR020084">
    <property type="entry name" value="NUDIX_hydrolase_CS"/>
</dbReference>
<sequence length="279" mass="32525">MIQDIAPHQFDNAYRPKPPVPDSYALYYEEHDVLACRREGEIDYPRFRDLEERNPDIYEHYTYLFSIDGQGFYLLEHVNIPAPSCFSMENTEVFGKCVPQHLAFAGITGWQLYGWYRDHHFCGRCGGLMKPDEKERMLRCETCHTVEYPKISPAVIIGLTDGNRLLLSKYAGRTYQKYALLAGFVEIGETAEETVKREVMEEVGLKVTNIRYYASQPWSFSGTLLMGFFCDLESPDEITLDEEELALAEWFEREDIPDDGSQNSLTWNMIRYFRDHEIE</sequence>
<dbReference type="InterPro" id="IPR020476">
    <property type="entry name" value="Nudix_hydrolase"/>
</dbReference>
<accession>G5ICG6</accession>
<dbReference type="GO" id="GO:0005829">
    <property type="term" value="C:cytosol"/>
    <property type="evidence" value="ECO:0007669"/>
    <property type="project" value="TreeGrafter"/>
</dbReference>
<comment type="similarity">
    <text evidence="3">Belongs to the Nudix hydrolase family. NudC subfamily.</text>
</comment>
<dbReference type="EC" id="3.6.1.22" evidence="4"/>
<keyword evidence="13" id="KW-1185">Reference proteome</keyword>
<organism evidence="12 13">
    <name type="scientific">Hungatella hathewayi WAL-18680</name>
    <dbReference type="NCBI Taxonomy" id="742737"/>
    <lineage>
        <taxon>Bacteria</taxon>
        <taxon>Bacillati</taxon>
        <taxon>Bacillota</taxon>
        <taxon>Clostridia</taxon>
        <taxon>Lachnospirales</taxon>
        <taxon>Lachnospiraceae</taxon>
        <taxon>Hungatella</taxon>
    </lineage>
</organism>
<dbReference type="Proteomes" id="UP000005384">
    <property type="component" value="Unassembled WGS sequence"/>
</dbReference>
<dbReference type="Gene3D" id="3.90.79.10">
    <property type="entry name" value="Nucleoside Triphosphate Pyrophosphohydrolase"/>
    <property type="match status" value="1"/>
</dbReference>
<dbReference type="InterPro" id="IPR049734">
    <property type="entry name" value="NudC-like_C"/>
</dbReference>
<dbReference type="HOGENOM" id="CLU_037162_0_1_9"/>
<dbReference type="Pfam" id="PF09297">
    <property type="entry name" value="Zn_ribbon_NUD"/>
    <property type="match status" value="1"/>
</dbReference>
<dbReference type="AlphaFoldDB" id="G5ICG6"/>
<keyword evidence="8" id="KW-0520">NAD</keyword>
<reference evidence="12 13" key="1">
    <citation type="submission" date="2011-08" db="EMBL/GenBank/DDBJ databases">
        <title>The Genome Sequence of Clostridium hathewayi WAL-18680.</title>
        <authorList>
            <consortium name="The Broad Institute Genome Sequencing Platform"/>
            <person name="Earl A."/>
            <person name="Ward D."/>
            <person name="Feldgarden M."/>
            <person name="Gevers D."/>
            <person name="Finegold S.M."/>
            <person name="Summanen P.H."/>
            <person name="Molitoris D.R."/>
            <person name="Song M."/>
            <person name="Daigneault M."/>
            <person name="Allen-Vercoe E."/>
            <person name="Young S.K."/>
            <person name="Zeng Q."/>
            <person name="Gargeya S."/>
            <person name="Fitzgerald M."/>
            <person name="Haas B."/>
            <person name="Abouelleil A."/>
            <person name="Alvarado L."/>
            <person name="Arachchi H.M."/>
            <person name="Berlin A."/>
            <person name="Brown A."/>
            <person name="Chapman S.B."/>
            <person name="Chen Z."/>
            <person name="Dunbar C."/>
            <person name="Freedman E."/>
            <person name="Gearin G."/>
            <person name="Gellesch M."/>
            <person name="Goldberg J."/>
            <person name="Griggs A."/>
            <person name="Gujja S."/>
            <person name="Heiman D."/>
            <person name="Howarth C."/>
            <person name="Larson L."/>
            <person name="Lui A."/>
            <person name="MacDonald P.J.P."/>
            <person name="Montmayeur A."/>
            <person name="Murphy C."/>
            <person name="Neiman D."/>
            <person name="Pearson M."/>
            <person name="Priest M."/>
            <person name="Roberts A."/>
            <person name="Saif S."/>
            <person name="Shea T."/>
            <person name="Shenoy N."/>
            <person name="Sisk P."/>
            <person name="Stolte C."/>
            <person name="Sykes S."/>
            <person name="Wortman J."/>
            <person name="Nusbaum C."/>
            <person name="Birren B."/>
        </authorList>
    </citation>
    <scope>NUCLEOTIDE SEQUENCE [LARGE SCALE GENOMIC DNA]</scope>
    <source>
        <strain evidence="12 13">WAL-18680</strain>
    </source>
</reference>
<comment type="cofactor">
    <cofactor evidence="1">
        <name>Mg(2+)</name>
        <dbReference type="ChEBI" id="CHEBI:18420"/>
    </cofactor>
</comment>
<dbReference type="InterPro" id="IPR015797">
    <property type="entry name" value="NUDIX_hydrolase-like_dom_sf"/>
</dbReference>
<evidence type="ECO:0000256" key="3">
    <source>
        <dbReference type="ARBA" id="ARBA00009595"/>
    </source>
</evidence>